<dbReference type="PATRIC" id="fig|270351.10.peg.4369"/>
<dbReference type="PANTHER" id="PTHR42700:SF1">
    <property type="entry name" value="SULFATE ADENYLYLTRANSFERASE"/>
    <property type="match status" value="1"/>
</dbReference>
<evidence type="ECO:0000256" key="1">
    <source>
        <dbReference type="ARBA" id="ARBA00001823"/>
    </source>
</evidence>
<evidence type="ECO:0000259" key="8">
    <source>
        <dbReference type="Pfam" id="PF01583"/>
    </source>
</evidence>
<evidence type="ECO:0000256" key="7">
    <source>
        <dbReference type="RuleBase" id="RU004347"/>
    </source>
</evidence>
<comment type="similarity">
    <text evidence="6 7">Belongs to the APS kinase family.</text>
</comment>
<keyword evidence="5 6" id="KW-0067">ATP-binding</keyword>
<dbReference type="InterPro" id="IPR027417">
    <property type="entry name" value="P-loop_NTPase"/>
</dbReference>
<gene>
    <name evidence="6 9" type="primary">cysC</name>
    <name evidence="9" type="ORF">Maq22A_c22610</name>
</gene>
<dbReference type="InterPro" id="IPR059117">
    <property type="entry name" value="APS_kinase_dom"/>
</dbReference>
<comment type="pathway">
    <text evidence="6 7">Sulfur metabolism; hydrogen sulfide biosynthesis; sulfite from sulfate: step 2/3.</text>
</comment>
<organism evidence="9 10">
    <name type="scientific">Methylobacterium aquaticum</name>
    <dbReference type="NCBI Taxonomy" id="270351"/>
    <lineage>
        <taxon>Bacteria</taxon>
        <taxon>Pseudomonadati</taxon>
        <taxon>Pseudomonadota</taxon>
        <taxon>Alphaproteobacteria</taxon>
        <taxon>Hyphomicrobiales</taxon>
        <taxon>Methylobacteriaceae</taxon>
        <taxon>Methylobacterium</taxon>
    </lineage>
</organism>
<comment type="catalytic activity">
    <reaction evidence="1 6 7">
        <text>adenosine 5'-phosphosulfate + ATP = 3'-phosphoadenylyl sulfate + ADP + H(+)</text>
        <dbReference type="Rhea" id="RHEA:24152"/>
        <dbReference type="ChEBI" id="CHEBI:15378"/>
        <dbReference type="ChEBI" id="CHEBI:30616"/>
        <dbReference type="ChEBI" id="CHEBI:58243"/>
        <dbReference type="ChEBI" id="CHEBI:58339"/>
        <dbReference type="ChEBI" id="CHEBI:456216"/>
        <dbReference type="EC" id="2.7.1.25"/>
    </reaction>
</comment>
<dbReference type="GO" id="GO:0070814">
    <property type="term" value="P:hydrogen sulfide biosynthetic process"/>
    <property type="evidence" value="ECO:0007669"/>
    <property type="project" value="UniProtKB-UniRule"/>
</dbReference>
<name>A0A0C6F498_9HYPH</name>
<dbReference type="GO" id="GO:0004020">
    <property type="term" value="F:adenylylsulfate kinase activity"/>
    <property type="evidence" value="ECO:0007669"/>
    <property type="project" value="UniProtKB-UniRule"/>
</dbReference>
<dbReference type="GO" id="GO:0010134">
    <property type="term" value="P:sulfate assimilation via adenylyl sulfate reduction"/>
    <property type="evidence" value="ECO:0007669"/>
    <property type="project" value="TreeGrafter"/>
</dbReference>
<evidence type="ECO:0000256" key="3">
    <source>
        <dbReference type="ARBA" id="ARBA00022679"/>
    </source>
</evidence>
<dbReference type="GO" id="GO:0019379">
    <property type="term" value="P:sulfate assimilation, phosphoadenylyl sulfate reduction by phosphoadenylyl-sulfate reductase (thioredoxin)"/>
    <property type="evidence" value="ECO:0007669"/>
    <property type="project" value="TreeGrafter"/>
</dbReference>
<dbReference type="Pfam" id="PF01583">
    <property type="entry name" value="APS_kinase"/>
    <property type="match status" value="1"/>
</dbReference>
<dbReference type="OrthoDB" id="9804504at2"/>
<dbReference type="AlphaFoldDB" id="A0A0C6F498"/>
<dbReference type="GO" id="GO:0004781">
    <property type="term" value="F:sulfate adenylyltransferase (ATP) activity"/>
    <property type="evidence" value="ECO:0007669"/>
    <property type="project" value="TreeGrafter"/>
</dbReference>
<feature type="binding site" evidence="6">
    <location>
        <begin position="45"/>
        <end position="52"/>
    </location>
    <ligand>
        <name>ATP</name>
        <dbReference type="ChEBI" id="CHEBI:30616"/>
    </ligand>
</feature>
<dbReference type="InterPro" id="IPR002891">
    <property type="entry name" value="APS"/>
</dbReference>
<evidence type="ECO:0000256" key="2">
    <source>
        <dbReference type="ARBA" id="ARBA00012121"/>
    </source>
</evidence>
<evidence type="ECO:0000256" key="4">
    <source>
        <dbReference type="ARBA" id="ARBA00022741"/>
    </source>
</evidence>
<keyword evidence="3 6" id="KW-0808">Transferase</keyword>
<reference evidence="9 10" key="1">
    <citation type="journal article" date="2015" name="Genome Announc.">
        <title>Complete Genome Sequence of Methylobacterium aquaticum Strain 22A, Isolated from Racomitrium japonicum Moss.</title>
        <authorList>
            <person name="Tani A."/>
            <person name="Ogura Y."/>
            <person name="Hayashi T."/>
            <person name="Kimbara K."/>
        </authorList>
    </citation>
    <scope>NUCLEOTIDE SEQUENCE [LARGE SCALE GENOMIC DNA]</scope>
    <source>
        <strain evidence="9 10">MA-22A</strain>
    </source>
</reference>
<feature type="active site" description="Phosphoserine intermediate" evidence="6">
    <location>
        <position position="119"/>
    </location>
</feature>
<dbReference type="GO" id="GO:0005737">
    <property type="term" value="C:cytoplasm"/>
    <property type="evidence" value="ECO:0007669"/>
    <property type="project" value="TreeGrafter"/>
</dbReference>
<keyword evidence="6" id="KW-0597">Phosphoprotein</keyword>
<dbReference type="STRING" id="270351.Maq22A_c22610"/>
<dbReference type="Proteomes" id="UP000061432">
    <property type="component" value="Chromosome"/>
</dbReference>
<dbReference type="HAMAP" id="MF_00065">
    <property type="entry name" value="Adenylyl_sulf_kinase"/>
    <property type="match status" value="1"/>
</dbReference>
<dbReference type="CDD" id="cd02027">
    <property type="entry name" value="APSK"/>
    <property type="match status" value="1"/>
</dbReference>
<comment type="function">
    <text evidence="6 7">Catalyzes the synthesis of activated sulfate.</text>
</comment>
<keyword evidence="6 7" id="KW-0418">Kinase</keyword>
<evidence type="ECO:0000313" key="9">
    <source>
        <dbReference type="EMBL" id="BAQ47501.1"/>
    </source>
</evidence>
<dbReference type="EC" id="2.7.1.25" evidence="2 6"/>
<dbReference type="UniPathway" id="UPA00140">
    <property type="reaction ID" value="UER00205"/>
</dbReference>
<accession>A0A0C6F498</accession>
<dbReference type="SUPFAM" id="SSF52540">
    <property type="entry name" value="P-loop containing nucleoside triphosphate hydrolases"/>
    <property type="match status" value="1"/>
</dbReference>
<sequence length="214" mass="23212">MNTSSDGTPALSPGAPVVQRPALTVGKEARAGVKGQAPLIVWMTGLSGAGKSTVANRVEEKLWRQGRHTMLLDGDNLRFGLNKDLGFTDADRVENVRRTAEVAKLMLEAGLIVLCSLISPFRRERALARQLVGPGEFLEVFVDAPIEECRRRDPKGLYARALAGQIPNFTGISSPYEAPEAPDLHLQTDIHDVETLADRVLDELRHRGVIAGAA</sequence>
<keyword evidence="4 6" id="KW-0547">Nucleotide-binding</keyword>
<dbReference type="PANTHER" id="PTHR42700">
    <property type="entry name" value="SULFATE ADENYLYLTRANSFERASE"/>
    <property type="match status" value="1"/>
</dbReference>
<protein>
    <recommendedName>
        <fullName evidence="2 6">Adenylyl-sulfate kinase</fullName>
        <ecNumber evidence="2 6">2.7.1.25</ecNumber>
    </recommendedName>
    <alternativeName>
        <fullName evidence="6">APS kinase</fullName>
    </alternativeName>
    <alternativeName>
        <fullName evidence="6">ATP adenosine-5'-phosphosulfate 3'-phosphotransferase</fullName>
    </alternativeName>
    <alternativeName>
        <fullName evidence="6">Adenosine-5'-phosphosulfate kinase</fullName>
    </alternativeName>
</protein>
<feature type="domain" description="APS kinase" evidence="8">
    <location>
        <begin position="38"/>
        <end position="186"/>
    </location>
</feature>
<evidence type="ECO:0000256" key="6">
    <source>
        <dbReference type="HAMAP-Rule" id="MF_00065"/>
    </source>
</evidence>
<dbReference type="KEGG" id="maqu:Maq22A_c22610"/>
<proteinExistence type="inferred from homology"/>
<dbReference type="InterPro" id="IPR050512">
    <property type="entry name" value="Sulf_AdTrans/APS_kinase"/>
</dbReference>
<dbReference type="Gene3D" id="3.40.50.300">
    <property type="entry name" value="P-loop containing nucleotide triphosphate hydrolases"/>
    <property type="match status" value="1"/>
</dbReference>
<dbReference type="EMBL" id="AP014704">
    <property type="protein sequence ID" value="BAQ47501.1"/>
    <property type="molecule type" value="Genomic_DNA"/>
</dbReference>
<reference evidence="10" key="2">
    <citation type="submission" date="2015-01" db="EMBL/GenBank/DDBJ databases">
        <title>Complete genome sequence of Methylobacterium aquaticum strain 22A.</title>
        <authorList>
            <person name="Tani A."/>
            <person name="Ogura Y."/>
            <person name="Hayashi T."/>
        </authorList>
    </citation>
    <scope>NUCLEOTIDE SEQUENCE [LARGE SCALE GENOMIC DNA]</scope>
    <source>
        <strain evidence="10">MA-22A</strain>
    </source>
</reference>
<evidence type="ECO:0000313" key="10">
    <source>
        <dbReference type="Proteomes" id="UP000061432"/>
    </source>
</evidence>
<dbReference type="GO" id="GO:0005524">
    <property type="term" value="F:ATP binding"/>
    <property type="evidence" value="ECO:0007669"/>
    <property type="project" value="UniProtKB-UniRule"/>
</dbReference>
<evidence type="ECO:0000256" key="5">
    <source>
        <dbReference type="ARBA" id="ARBA00022840"/>
    </source>
</evidence>
<dbReference type="NCBIfam" id="NF003013">
    <property type="entry name" value="PRK03846.1"/>
    <property type="match status" value="1"/>
</dbReference>
<dbReference type="NCBIfam" id="TIGR00455">
    <property type="entry name" value="apsK"/>
    <property type="match status" value="1"/>
</dbReference>